<gene>
    <name evidence="1" type="ORF">UFOVP196_1</name>
</gene>
<evidence type="ECO:0000313" key="1">
    <source>
        <dbReference type="EMBL" id="CAB5212334.1"/>
    </source>
</evidence>
<reference evidence="1" key="1">
    <citation type="submission" date="2020-05" db="EMBL/GenBank/DDBJ databases">
        <authorList>
            <person name="Chiriac C."/>
            <person name="Salcher M."/>
            <person name="Ghai R."/>
            <person name="Kavagutti S V."/>
        </authorList>
    </citation>
    <scope>NUCLEOTIDE SEQUENCE</scope>
</reference>
<name>A0A6J7WFB3_9CAUD</name>
<accession>A0A6J7WFB3</accession>
<sequence>GPSTHLLRWPLQALFDATDTTEYLQLAVLTGFPARTLHRWAHAGLRDIQADRAAVALGKHPSNIWPNWFEPLIQEQAA</sequence>
<proteinExistence type="predicted"/>
<protein>
    <submittedName>
        <fullName evidence="1">Uncharacterized protein</fullName>
    </submittedName>
</protein>
<dbReference type="EMBL" id="LR798235">
    <property type="protein sequence ID" value="CAB5212334.1"/>
    <property type="molecule type" value="Genomic_DNA"/>
</dbReference>
<feature type="non-terminal residue" evidence="1">
    <location>
        <position position="1"/>
    </location>
</feature>
<organism evidence="1">
    <name type="scientific">uncultured Caudovirales phage</name>
    <dbReference type="NCBI Taxonomy" id="2100421"/>
    <lineage>
        <taxon>Viruses</taxon>
        <taxon>Duplodnaviria</taxon>
        <taxon>Heunggongvirae</taxon>
        <taxon>Uroviricota</taxon>
        <taxon>Caudoviricetes</taxon>
        <taxon>Peduoviridae</taxon>
        <taxon>Maltschvirus</taxon>
        <taxon>Maltschvirus maltsch</taxon>
    </lineage>
</organism>